<gene>
    <name evidence="3" type="ORF">AB852_25125</name>
</gene>
<feature type="region of interest" description="Disordered" evidence="1">
    <location>
        <begin position="128"/>
        <end position="152"/>
    </location>
</feature>
<dbReference type="EMBL" id="LFBV01000007">
    <property type="protein sequence ID" value="OKH92215.1"/>
    <property type="molecule type" value="Genomic_DNA"/>
</dbReference>
<evidence type="ECO:0000313" key="3">
    <source>
        <dbReference type="EMBL" id="OKH92215.1"/>
    </source>
</evidence>
<dbReference type="Gene3D" id="3.90.1200.10">
    <property type="match status" value="1"/>
</dbReference>
<dbReference type="InterPro" id="IPR002575">
    <property type="entry name" value="Aminoglycoside_PTrfase"/>
</dbReference>
<evidence type="ECO:0000313" key="4">
    <source>
        <dbReference type="Proteomes" id="UP000186455"/>
    </source>
</evidence>
<dbReference type="InterPro" id="IPR011009">
    <property type="entry name" value="Kinase-like_dom_sf"/>
</dbReference>
<organism evidence="3 4">
    <name type="scientific">Streptomyces uncialis</name>
    <dbReference type="NCBI Taxonomy" id="1048205"/>
    <lineage>
        <taxon>Bacteria</taxon>
        <taxon>Bacillati</taxon>
        <taxon>Actinomycetota</taxon>
        <taxon>Actinomycetes</taxon>
        <taxon>Kitasatosporales</taxon>
        <taxon>Streptomycetaceae</taxon>
        <taxon>Streptomyces</taxon>
    </lineage>
</organism>
<proteinExistence type="predicted"/>
<dbReference type="SUPFAM" id="SSF56112">
    <property type="entry name" value="Protein kinase-like (PK-like)"/>
    <property type="match status" value="1"/>
</dbReference>
<reference evidence="3 4" key="1">
    <citation type="submission" date="2015-06" db="EMBL/GenBank/DDBJ databases">
        <title>Cloning and characterization of the uncialamcin biosynthetic gene cluster.</title>
        <authorList>
            <person name="Yan X."/>
            <person name="Huang T."/>
            <person name="Ge H."/>
            <person name="Shen B."/>
        </authorList>
    </citation>
    <scope>NUCLEOTIDE SEQUENCE [LARGE SCALE GENOMIC DNA]</scope>
    <source>
        <strain evidence="3 4">DCA2648</strain>
    </source>
</reference>
<keyword evidence="4" id="KW-1185">Reference proteome</keyword>
<dbReference type="STRING" id="1048205.AB852_25125"/>
<evidence type="ECO:0000256" key="1">
    <source>
        <dbReference type="SAM" id="MobiDB-lite"/>
    </source>
</evidence>
<evidence type="ECO:0000259" key="2">
    <source>
        <dbReference type="Pfam" id="PF01636"/>
    </source>
</evidence>
<feature type="domain" description="Aminoglycoside phosphotransferase" evidence="2">
    <location>
        <begin position="45"/>
        <end position="255"/>
    </location>
</feature>
<accession>A0A1Q4V2W1</accession>
<dbReference type="Proteomes" id="UP000186455">
    <property type="component" value="Unassembled WGS sequence"/>
</dbReference>
<comment type="caution">
    <text evidence="3">The sequence shown here is derived from an EMBL/GenBank/DDBJ whole genome shotgun (WGS) entry which is preliminary data.</text>
</comment>
<sequence>MRLLNQLPYALESWARRVIGPFDHVRDVSGTGPSACRVWELARPDRTTRFILKTARGATAYRAETFAYRHALPALPPGGAPQLLDSSADHLALLLTAVPGRPMDDLRLPPTEEREAYRQSGALLARLHTAGDLTPPRRAEAEAERDGAPDRLERSLHSCGGLVTARERALLRALVADLATSGPLPLAFVHGDAQPGNLLWSAAGRAVWIDFERSRFAPAVQDFVRLATGPWADRPALRSAFLTGYGRRPGPAERHALRCFAALDAVGALAWGPPNGDDEVTARGRRTLELLVKGEVA</sequence>
<feature type="compositionally biased region" description="Basic and acidic residues" evidence="1">
    <location>
        <begin position="135"/>
        <end position="152"/>
    </location>
</feature>
<dbReference type="RefSeq" id="WP_073792540.1">
    <property type="nucleotide sequence ID" value="NZ_CP109290.1"/>
</dbReference>
<dbReference type="Pfam" id="PF01636">
    <property type="entry name" value="APH"/>
    <property type="match status" value="1"/>
</dbReference>
<name>A0A1Q4V2W1_9ACTN</name>
<dbReference type="AlphaFoldDB" id="A0A1Q4V2W1"/>
<protein>
    <recommendedName>
        <fullName evidence="2">Aminoglycoside phosphotransferase domain-containing protein</fullName>
    </recommendedName>
</protein>